<feature type="non-terminal residue" evidence="1">
    <location>
        <position position="1"/>
    </location>
</feature>
<comment type="caution">
    <text evidence="1">The sequence shown here is derived from an EMBL/GenBank/DDBJ whole genome shotgun (WGS) entry which is preliminary data.</text>
</comment>
<accession>A0A9W4XBV8</accession>
<reference evidence="1" key="1">
    <citation type="submission" date="2022-08" db="EMBL/GenBank/DDBJ databases">
        <authorList>
            <person name="Kallberg Y."/>
            <person name="Tangrot J."/>
            <person name="Rosling A."/>
        </authorList>
    </citation>
    <scope>NUCLEOTIDE SEQUENCE</scope>
    <source>
        <strain evidence="1">Wild A</strain>
    </source>
</reference>
<dbReference type="AlphaFoldDB" id="A0A9W4XBV8"/>
<sequence>MENGDLNHQNTYLAAYARDKGHKPGEAVDYNELQSEYLDKNSKENSDVVKIV</sequence>
<proteinExistence type="predicted"/>
<keyword evidence="2" id="KW-1185">Reference proteome</keyword>
<organism evidence="1 2">
    <name type="scientific">Funneliformis geosporum</name>
    <dbReference type="NCBI Taxonomy" id="1117311"/>
    <lineage>
        <taxon>Eukaryota</taxon>
        <taxon>Fungi</taxon>
        <taxon>Fungi incertae sedis</taxon>
        <taxon>Mucoromycota</taxon>
        <taxon>Glomeromycotina</taxon>
        <taxon>Glomeromycetes</taxon>
        <taxon>Glomerales</taxon>
        <taxon>Glomeraceae</taxon>
        <taxon>Funneliformis</taxon>
    </lineage>
</organism>
<dbReference type="EMBL" id="CAMKVN010024082">
    <property type="protein sequence ID" value="CAI2200345.1"/>
    <property type="molecule type" value="Genomic_DNA"/>
</dbReference>
<gene>
    <name evidence="1" type="ORF">FWILDA_LOCUS19522</name>
</gene>
<feature type="non-terminal residue" evidence="1">
    <location>
        <position position="52"/>
    </location>
</feature>
<evidence type="ECO:0000313" key="1">
    <source>
        <dbReference type="EMBL" id="CAI2200345.1"/>
    </source>
</evidence>
<name>A0A9W4XBV8_9GLOM</name>
<evidence type="ECO:0000313" key="2">
    <source>
        <dbReference type="Proteomes" id="UP001153678"/>
    </source>
</evidence>
<protein>
    <submittedName>
        <fullName evidence="1">7211_t:CDS:1</fullName>
    </submittedName>
</protein>
<dbReference type="Proteomes" id="UP001153678">
    <property type="component" value="Unassembled WGS sequence"/>
</dbReference>